<proteinExistence type="predicted"/>
<accession>A0AAV5SRK7</accession>
<comment type="caution">
    <text evidence="3">The sequence shown here is derived from an EMBL/GenBank/DDBJ whole genome shotgun (WGS) entry which is preliminary data.</text>
</comment>
<keyword evidence="1" id="KW-0430">Lectin</keyword>
<protein>
    <recommendedName>
        <fullName evidence="2">Galectin domain-containing protein</fullName>
    </recommendedName>
</protein>
<feature type="non-terminal residue" evidence="3">
    <location>
        <position position="1"/>
    </location>
</feature>
<sequence length="88" mass="10270">TASDINIRFNGREAYSMVHVYPPEDIQYVTVNDMELEEFRQQNEKNISESVEFNDRLRIGEYYYVNGVLTGDSLEILLLTNEYSADSH</sequence>
<evidence type="ECO:0000313" key="4">
    <source>
        <dbReference type="Proteomes" id="UP001432027"/>
    </source>
</evidence>
<dbReference type="EMBL" id="BTSX01000002">
    <property type="protein sequence ID" value="GMS85417.1"/>
    <property type="molecule type" value="Genomic_DNA"/>
</dbReference>
<reference evidence="3" key="1">
    <citation type="submission" date="2023-10" db="EMBL/GenBank/DDBJ databases">
        <title>Genome assembly of Pristionchus species.</title>
        <authorList>
            <person name="Yoshida K."/>
            <person name="Sommer R.J."/>
        </authorList>
    </citation>
    <scope>NUCLEOTIDE SEQUENCE</scope>
    <source>
        <strain evidence="3">RS0144</strain>
    </source>
</reference>
<dbReference type="Proteomes" id="UP001432027">
    <property type="component" value="Unassembled WGS sequence"/>
</dbReference>
<name>A0AAV5SRK7_9BILA</name>
<dbReference type="GO" id="GO:0030246">
    <property type="term" value="F:carbohydrate binding"/>
    <property type="evidence" value="ECO:0007669"/>
    <property type="project" value="UniProtKB-KW"/>
</dbReference>
<dbReference type="PROSITE" id="PS51304">
    <property type="entry name" value="GALECTIN"/>
    <property type="match status" value="1"/>
</dbReference>
<dbReference type="AlphaFoldDB" id="A0AAV5SRK7"/>
<gene>
    <name evidence="3" type="ORF">PENTCL1PPCAC_7592</name>
</gene>
<organism evidence="3 4">
    <name type="scientific">Pristionchus entomophagus</name>
    <dbReference type="NCBI Taxonomy" id="358040"/>
    <lineage>
        <taxon>Eukaryota</taxon>
        <taxon>Metazoa</taxon>
        <taxon>Ecdysozoa</taxon>
        <taxon>Nematoda</taxon>
        <taxon>Chromadorea</taxon>
        <taxon>Rhabditida</taxon>
        <taxon>Rhabditina</taxon>
        <taxon>Diplogasteromorpha</taxon>
        <taxon>Diplogasteroidea</taxon>
        <taxon>Neodiplogasteridae</taxon>
        <taxon>Pristionchus</taxon>
    </lineage>
</organism>
<dbReference type="InterPro" id="IPR001079">
    <property type="entry name" value="Galectin_CRD"/>
</dbReference>
<evidence type="ECO:0000259" key="2">
    <source>
        <dbReference type="PROSITE" id="PS51304"/>
    </source>
</evidence>
<feature type="domain" description="Galectin" evidence="2">
    <location>
        <begin position="1"/>
        <end position="42"/>
    </location>
</feature>
<keyword evidence="4" id="KW-1185">Reference proteome</keyword>
<evidence type="ECO:0000313" key="3">
    <source>
        <dbReference type="EMBL" id="GMS85417.1"/>
    </source>
</evidence>
<evidence type="ECO:0000256" key="1">
    <source>
        <dbReference type="ARBA" id="ARBA00022734"/>
    </source>
</evidence>